<sequence>MKETYYSGKYILNYADFLPHQDRIELYYKLGVHAYNLRFYNESIEHCKKIFTDENGTYPYRAYALGVLRDSFFALEKYEESELYSLQYKQFNYPNAQENVVLMEALFKAVKGNTGQAIKELHSFLETCSDAFVLSASRHLIRLYLDQSRIEDVKAVLESGRINSSIVDKRNPLTYYGYGEYLRLQAKYYLAIGEIEKCIDSLMDGALCFSKINDTITEKGCLNMVIHIHIEHNTSMNRDILEKLSNYYIMSTKETEG</sequence>
<dbReference type="InterPro" id="IPR011990">
    <property type="entry name" value="TPR-like_helical_dom_sf"/>
</dbReference>
<name>A0ABS8YQE3_9BACL</name>
<evidence type="ECO:0000313" key="1">
    <source>
        <dbReference type="EMBL" id="MCE5172560.1"/>
    </source>
</evidence>
<dbReference type="SUPFAM" id="SSF81901">
    <property type="entry name" value="HCP-like"/>
    <property type="match status" value="1"/>
</dbReference>
<organism evidence="1 2">
    <name type="scientific">Paenibacillus profundus</name>
    <dbReference type="NCBI Taxonomy" id="1173085"/>
    <lineage>
        <taxon>Bacteria</taxon>
        <taxon>Bacillati</taxon>
        <taxon>Bacillota</taxon>
        <taxon>Bacilli</taxon>
        <taxon>Bacillales</taxon>
        <taxon>Paenibacillaceae</taxon>
        <taxon>Paenibacillus</taxon>
    </lineage>
</organism>
<gene>
    <name evidence="1" type="ORF">LQV63_25150</name>
</gene>
<reference evidence="1 2" key="1">
    <citation type="submission" date="2021-11" db="EMBL/GenBank/DDBJ databases">
        <title>Draft genome sequence of Paenibacillus profundus YoMME, a new Gram-positive bacteria with exoelectrogenic properties.</title>
        <authorList>
            <person name="Hubenova Y."/>
            <person name="Hubenova E."/>
            <person name="Manasiev Y."/>
            <person name="Peykov S."/>
            <person name="Mitov M."/>
        </authorList>
    </citation>
    <scope>NUCLEOTIDE SEQUENCE [LARGE SCALE GENOMIC DNA]</scope>
    <source>
        <strain evidence="1 2">YoMME</strain>
    </source>
</reference>
<dbReference type="Proteomes" id="UP001199916">
    <property type="component" value="Unassembled WGS sequence"/>
</dbReference>
<dbReference type="Gene3D" id="1.25.40.10">
    <property type="entry name" value="Tetratricopeptide repeat domain"/>
    <property type="match status" value="1"/>
</dbReference>
<comment type="caution">
    <text evidence="1">The sequence shown here is derived from an EMBL/GenBank/DDBJ whole genome shotgun (WGS) entry which is preliminary data.</text>
</comment>
<keyword evidence="2" id="KW-1185">Reference proteome</keyword>
<accession>A0ABS8YQE3</accession>
<evidence type="ECO:0000313" key="2">
    <source>
        <dbReference type="Proteomes" id="UP001199916"/>
    </source>
</evidence>
<dbReference type="EMBL" id="JAJNBZ010000030">
    <property type="protein sequence ID" value="MCE5172560.1"/>
    <property type="molecule type" value="Genomic_DNA"/>
</dbReference>
<protein>
    <submittedName>
        <fullName evidence="1">Transcriptional regulator</fullName>
    </submittedName>
</protein>
<proteinExistence type="predicted"/>
<dbReference type="RefSeq" id="WP_233698702.1">
    <property type="nucleotide sequence ID" value="NZ_JAJNBZ010000030.1"/>
</dbReference>